<keyword evidence="2" id="KW-1185">Reference proteome</keyword>
<dbReference type="Proteomes" id="UP001296873">
    <property type="component" value="Unassembled WGS sequence"/>
</dbReference>
<dbReference type="InterPro" id="IPR009922">
    <property type="entry name" value="DUF1457"/>
</dbReference>
<dbReference type="EMBL" id="NRRL01000035">
    <property type="protein sequence ID" value="MBK1669000.1"/>
    <property type="molecule type" value="Genomic_DNA"/>
</dbReference>
<dbReference type="RefSeq" id="WP_200341323.1">
    <property type="nucleotide sequence ID" value="NZ_NRRL01000035.1"/>
</dbReference>
<protein>
    <recommendedName>
        <fullName evidence="3">PAS domain-containing protein</fullName>
    </recommendedName>
</protein>
<accession>A0ABS1DEV7</accession>
<name>A0ABS1DEV7_9PROT</name>
<sequence length="171" mass="19571">MYGINGRYHNCEIGHAYEYWRSKAGDAGIPARADIDPIEMWSWIPATLLAEAIFDDHGAPADFFFRVAGSRVCERYGRELTHRHLSEIPMQEQRDSVLANYRAVIDTQRAFYSINRFFDTDGILRSFEMLLLPLRAHGSRCDMLLGVVMPLPRDYDAPEGVWIYEAGPELA</sequence>
<gene>
    <name evidence="1" type="ORF">CKO28_13260</name>
</gene>
<evidence type="ECO:0008006" key="3">
    <source>
        <dbReference type="Google" id="ProtNLM"/>
    </source>
</evidence>
<evidence type="ECO:0000313" key="2">
    <source>
        <dbReference type="Proteomes" id="UP001296873"/>
    </source>
</evidence>
<proteinExistence type="predicted"/>
<organism evidence="1 2">
    <name type="scientific">Rhodovibrio sodomensis</name>
    <dbReference type="NCBI Taxonomy" id="1088"/>
    <lineage>
        <taxon>Bacteria</taxon>
        <taxon>Pseudomonadati</taxon>
        <taxon>Pseudomonadota</taxon>
        <taxon>Alphaproteobacteria</taxon>
        <taxon>Rhodospirillales</taxon>
        <taxon>Rhodovibrionaceae</taxon>
        <taxon>Rhodovibrio</taxon>
    </lineage>
</organism>
<comment type="caution">
    <text evidence="1">The sequence shown here is derived from an EMBL/GenBank/DDBJ whole genome shotgun (WGS) entry which is preliminary data.</text>
</comment>
<reference evidence="1 2" key="1">
    <citation type="journal article" date="2020" name="Microorganisms">
        <title>Osmotic Adaptation and Compatible Solute Biosynthesis of Phototrophic Bacteria as Revealed from Genome Analyses.</title>
        <authorList>
            <person name="Imhoff J.F."/>
            <person name="Rahn T."/>
            <person name="Kunzel S."/>
            <person name="Keller A."/>
            <person name="Neulinger S.C."/>
        </authorList>
    </citation>
    <scope>NUCLEOTIDE SEQUENCE [LARGE SCALE GENOMIC DNA]</scope>
    <source>
        <strain evidence="1 2">DSM 9895</strain>
    </source>
</reference>
<evidence type="ECO:0000313" key="1">
    <source>
        <dbReference type="EMBL" id="MBK1669000.1"/>
    </source>
</evidence>
<dbReference type="Pfam" id="PF07310">
    <property type="entry name" value="PAS_5"/>
    <property type="match status" value="1"/>
</dbReference>